<name>A0AAP2FQ67_KLEOX</name>
<proteinExistence type="predicted"/>
<sequence>MCISERLKEVLIERKINSIKEFAELTELPYRTAQSYLNGDREPNVVGLTKLCTQLGINLNWLLTGVGTRFVSEDKSFPPAEVMSSEKQELLDAFDGMTPEQRRAILEVGKGLAQPKPNKFAG</sequence>
<accession>A0AAP2FQ67</accession>
<dbReference type="GO" id="GO:0003677">
    <property type="term" value="F:DNA binding"/>
    <property type="evidence" value="ECO:0007669"/>
    <property type="project" value="InterPro"/>
</dbReference>
<dbReference type="EMBL" id="JAGKON010000050">
    <property type="protein sequence ID" value="MBQ0604092.1"/>
    <property type="molecule type" value="Genomic_DNA"/>
</dbReference>
<dbReference type="Pfam" id="PF12844">
    <property type="entry name" value="HTH_19"/>
    <property type="match status" value="1"/>
</dbReference>
<organism evidence="2 3">
    <name type="scientific">Klebsiella oxytoca</name>
    <dbReference type="NCBI Taxonomy" id="571"/>
    <lineage>
        <taxon>Bacteria</taxon>
        <taxon>Pseudomonadati</taxon>
        <taxon>Pseudomonadota</taxon>
        <taxon>Gammaproteobacteria</taxon>
        <taxon>Enterobacterales</taxon>
        <taxon>Enterobacteriaceae</taxon>
        <taxon>Klebsiella/Raoultella group</taxon>
        <taxon>Klebsiella</taxon>
    </lineage>
</organism>
<dbReference type="CDD" id="cd00093">
    <property type="entry name" value="HTH_XRE"/>
    <property type="match status" value="1"/>
</dbReference>
<dbReference type="PROSITE" id="PS50943">
    <property type="entry name" value="HTH_CROC1"/>
    <property type="match status" value="1"/>
</dbReference>
<dbReference type="InterPro" id="IPR010982">
    <property type="entry name" value="Lambda_DNA-bd_dom_sf"/>
</dbReference>
<dbReference type="AlphaFoldDB" id="A0AAP2FQ67"/>
<dbReference type="SUPFAM" id="SSF47413">
    <property type="entry name" value="lambda repressor-like DNA-binding domains"/>
    <property type="match status" value="1"/>
</dbReference>
<feature type="domain" description="HTH cro/C1-type" evidence="1">
    <location>
        <begin position="18"/>
        <end position="62"/>
    </location>
</feature>
<evidence type="ECO:0000313" key="3">
    <source>
        <dbReference type="Proteomes" id="UP000673434"/>
    </source>
</evidence>
<dbReference type="RefSeq" id="WP_016808595.1">
    <property type="nucleotide sequence ID" value="NZ_CAXLPL010000001.1"/>
</dbReference>
<protein>
    <submittedName>
        <fullName evidence="2">Helix-turn-helix transcriptional regulator</fullName>
    </submittedName>
</protein>
<dbReference type="Proteomes" id="UP000673434">
    <property type="component" value="Unassembled WGS sequence"/>
</dbReference>
<comment type="caution">
    <text evidence="2">The sequence shown here is derived from an EMBL/GenBank/DDBJ whole genome shotgun (WGS) entry which is preliminary data.</text>
</comment>
<evidence type="ECO:0000259" key="1">
    <source>
        <dbReference type="PROSITE" id="PS50943"/>
    </source>
</evidence>
<reference evidence="2 3" key="1">
    <citation type="submission" date="2021-03" db="EMBL/GenBank/DDBJ databases">
        <authorList>
            <person name="Stanton E."/>
        </authorList>
    </citation>
    <scope>NUCLEOTIDE SEQUENCE [LARGE SCALE GENOMIC DNA]</scope>
    <source>
        <strain evidence="2 3">2020EL-00037</strain>
    </source>
</reference>
<dbReference type="SMART" id="SM00530">
    <property type="entry name" value="HTH_XRE"/>
    <property type="match status" value="1"/>
</dbReference>
<dbReference type="Gene3D" id="1.10.260.40">
    <property type="entry name" value="lambda repressor-like DNA-binding domains"/>
    <property type="match status" value="1"/>
</dbReference>
<gene>
    <name evidence="2" type="ORF">J7S78_30325</name>
</gene>
<dbReference type="InterPro" id="IPR001387">
    <property type="entry name" value="Cro/C1-type_HTH"/>
</dbReference>
<evidence type="ECO:0000313" key="2">
    <source>
        <dbReference type="EMBL" id="MBQ0604092.1"/>
    </source>
</evidence>
<keyword evidence="3" id="KW-1185">Reference proteome</keyword>